<proteinExistence type="predicted"/>
<keyword evidence="2" id="KW-1185">Reference proteome</keyword>
<dbReference type="EMBL" id="JAKOGI010000306">
    <property type="protein sequence ID" value="KAJ8437339.1"/>
    <property type="molecule type" value="Genomic_DNA"/>
</dbReference>
<name>A0A9Q1QD46_9CARY</name>
<sequence length="204" mass="23096">MRVSSSETNSLQTSKGEVSISLLDIHGFLRLPFLGFFYDEVVPLSKELKTGLGRSCTNLFAAYHILQQCIDHKLTIKEWITLVLPVKYHAPMKSDHRSQVPLRTNVSLTTDVHVWNESHVVFDQLGVPKSSLQRLSLWLFFHLCLFILLVKDASCIHPMTFLVVSSMERAQVYYPSLAILTSIYRGLGEICCSAHLERKGGHIP</sequence>
<comment type="caution">
    <text evidence="1">The sequence shown here is derived from an EMBL/GenBank/DDBJ whole genome shotgun (WGS) entry which is preliminary data.</text>
</comment>
<reference evidence="1" key="1">
    <citation type="submission" date="2022-04" db="EMBL/GenBank/DDBJ databases">
        <title>Carnegiea gigantea Genome sequencing and assembly v2.</title>
        <authorList>
            <person name="Copetti D."/>
            <person name="Sanderson M.J."/>
            <person name="Burquez A."/>
            <person name="Wojciechowski M.F."/>
        </authorList>
    </citation>
    <scope>NUCLEOTIDE SEQUENCE</scope>
    <source>
        <strain evidence="1">SGP5-SGP5p</strain>
        <tissue evidence="1">Aerial part</tissue>
    </source>
</reference>
<accession>A0A9Q1QD46</accession>
<organism evidence="1 2">
    <name type="scientific">Carnegiea gigantea</name>
    <dbReference type="NCBI Taxonomy" id="171969"/>
    <lineage>
        <taxon>Eukaryota</taxon>
        <taxon>Viridiplantae</taxon>
        <taxon>Streptophyta</taxon>
        <taxon>Embryophyta</taxon>
        <taxon>Tracheophyta</taxon>
        <taxon>Spermatophyta</taxon>
        <taxon>Magnoliopsida</taxon>
        <taxon>eudicotyledons</taxon>
        <taxon>Gunneridae</taxon>
        <taxon>Pentapetalae</taxon>
        <taxon>Caryophyllales</taxon>
        <taxon>Cactineae</taxon>
        <taxon>Cactaceae</taxon>
        <taxon>Cactoideae</taxon>
        <taxon>Echinocereeae</taxon>
        <taxon>Carnegiea</taxon>
    </lineage>
</organism>
<dbReference type="AlphaFoldDB" id="A0A9Q1QD46"/>
<dbReference type="OrthoDB" id="1244514at2759"/>
<evidence type="ECO:0000313" key="1">
    <source>
        <dbReference type="EMBL" id="KAJ8437339.1"/>
    </source>
</evidence>
<evidence type="ECO:0000313" key="2">
    <source>
        <dbReference type="Proteomes" id="UP001153076"/>
    </source>
</evidence>
<gene>
    <name evidence="1" type="ORF">Cgig2_015070</name>
</gene>
<protein>
    <submittedName>
        <fullName evidence="1">Uncharacterized protein</fullName>
    </submittedName>
</protein>
<dbReference type="Proteomes" id="UP001153076">
    <property type="component" value="Unassembled WGS sequence"/>
</dbReference>